<dbReference type="AlphaFoldDB" id="A0A150PUM8"/>
<dbReference type="EMBL" id="JELY01000467">
    <property type="protein sequence ID" value="KYF59273.1"/>
    <property type="molecule type" value="Genomic_DNA"/>
</dbReference>
<proteinExistence type="predicted"/>
<gene>
    <name evidence="1" type="ORF">BE08_19185</name>
</gene>
<organism evidence="1 2">
    <name type="scientific">Sorangium cellulosum</name>
    <name type="common">Polyangium cellulosum</name>
    <dbReference type="NCBI Taxonomy" id="56"/>
    <lineage>
        <taxon>Bacteria</taxon>
        <taxon>Pseudomonadati</taxon>
        <taxon>Myxococcota</taxon>
        <taxon>Polyangia</taxon>
        <taxon>Polyangiales</taxon>
        <taxon>Polyangiaceae</taxon>
        <taxon>Sorangium</taxon>
    </lineage>
</organism>
<protein>
    <submittedName>
        <fullName evidence="1">Uncharacterized protein</fullName>
    </submittedName>
</protein>
<name>A0A150PUM8_SORCE</name>
<dbReference type="Proteomes" id="UP000075420">
    <property type="component" value="Unassembled WGS sequence"/>
</dbReference>
<reference evidence="1 2" key="1">
    <citation type="submission" date="2014-02" db="EMBL/GenBank/DDBJ databases">
        <title>The small core and large imbalanced accessory genome model reveals a collaborative survival strategy of Sorangium cellulosum strains in nature.</title>
        <authorList>
            <person name="Han K."/>
            <person name="Peng R."/>
            <person name="Blom J."/>
            <person name="Li Y.-Z."/>
        </authorList>
    </citation>
    <scope>NUCLEOTIDE SEQUENCE [LARGE SCALE GENOMIC DNA]</scope>
    <source>
        <strain evidence="1 2">So0157-25</strain>
    </source>
</reference>
<comment type="caution">
    <text evidence="1">The sequence shown here is derived from an EMBL/GenBank/DDBJ whole genome shotgun (WGS) entry which is preliminary data.</text>
</comment>
<evidence type="ECO:0000313" key="2">
    <source>
        <dbReference type="Proteomes" id="UP000075420"/>
    </source>
</evidence>
<accession>A0A150PUM8</accession>
<sequence length="69" mass="8066">MASIDLETRRVVPLYHPRRQSWREHFTAEPDGTINGLTPEGRATVQLMDMNDDDRVRLRAFLLRRGPHP</sequence>
<evidence type="ECO:0000313" key="1">
    <source>
        <dbReference type="EMBL" id="KYF59273.1"/>
    </source>
</evidence>